<name>A0AA96J907_9MICO</name>
<proteinExistence type="predicted"/>
<gene>
    <name evidence="1" type="ORF">RN606_06910</name>
</gene>
<dbReference type="EMBL" id="CP134879">
    <property type="protein sequence ID" value="WNM25875.1"/>
    <property type="molecule type" value="Genomic_DNA"/>
</dbReference>
<dbReference type="Proteomes" id="UP001304125">
    <property type="component" value="Chromosome"/>
</dbReference>
<evidence type="ECO:0000313" key="1">
    <source>
        <dbReference type="EMBL" id="WNM25875.1"/>
    </source>
</evidence>
<dbReference type="SUPFAM" id="SSF54909">
    <property type="entry name" value="Dimeric alpha+beta barrel"/>
    <property type="match status" value="1"/>
</dbReference>
<dbReference type="PANTHER" id="PTHR35174">
    <property type="entry name" value="BLL7171 PROTEIN-RELATED"/>
    <property type="match status" value="1"/>
</dbReference>
<reference evidence="1 2" key="1">
    <citation type="submission" date="2023-09" db="EMBL/GenBank/DDBJ databases">
        <title>Demequina sp. a novel bacteria isolated from Capsicum annuum.</title>
        <authorList>
            <person name="Humaira Z."/>
            <person name="Lee J."/>
            <person name="Cho D."/>
        </authorList>
    </citation>
    <scope>NUCLEOTIDE SEQUENCE [LARGE SCALE GENOMIC DNA]</scope>
    <source>
        <strain evidence="1 2">OYTSA14</strain>
    </source>
</reference>
<keyword evidence="2" id="KW-1185">Reference proteome</keyword>
<sequence>MHYLISVIDRFTGSATPQEMEAIDTFNDSLRDRGWWVLAAGLEEPAKSRVVDGRGSASVVADGPLVEAPEHLSGFWIVDLPDSASIVPLALDASRACNRRVEVREFLGG</sequence>
<dbReference type="RefSeq" id="WP_313501492.1">
    <property type="nucleotide sequence ID" value="NZ_CP134879.1"/>
</dbReference>
<dbReference type="InterPro" id="IPR011008">
    <property type="entry name" value="Dimeric_a/b-barrel"/>
</dbReference>
<dbReference type="PANTHER" id="PTHR35174:SF3">
    <property type="entry name" value="BLL7171 PROTEIN"/>
    <property type="match status" value="1"/>
</dbReference>
<dbReference type="Gene3D" id="3.30.70.1060">
    <property type="entry name" value="Dimeric alpha+beta barrel"/>
    <property type="match status" value="1"/>
</dbReference>
<accession>A0AA96J907</accession>
<organism evidence="1 2">
    <name type="scientific">Demequina capsici</name>
    <dbReference type="NCBI Taxonomy" id="3075620"/>
    <lineage>
        <taxon>Bacteria</taxon>
        <taxon>Bacillati</taxon>
        <taxon>Actinomycetota</taxon>
        <taxon>Actinomycetes</taxon>
        <taxon>Micrococcales</taxon>
        <taxon>Demequinaceae</taxon>
        <taxon>Demequina</taxon>
    </lineage>
</organism>
<protein>
    <submittedName>
        <fullName evidence="1">YciI family protein</fullName>
    </submittedName>
</protein>
<dbReference type="AlphaFoldDB" id="A0AA96J907"/>
<evidence type="ECO:0000313" key="2">
    <source>
        <dbReference type="Proteomes" id="UP001304125"/>
    </source>
</evidence>